<dbReference type="EMBL" id="JABANM010014987">
    <property type="protein sequence ID" value="KAF4731802.1"/>
    <property type="molecule type" value="Genomic_DNA"/>
</dbReference>
<organism evidence="1 2">
    <name type="scientific">Perkinsus olseni</name>
    <name type="common">Perkinsus atlanticus</name>
    <dbReference type="NCBI Taxonomy" id="32597"/>
    <lineage>
        <taxon>Eukaryota</taxon>
        <taxon>Sar</taxon>
        <taxon>Alveolata</taxon>
        <taxon>Perkinsozoa</taxon>
        <taxon>Perkinsea</taxon>
        <taxon>Perkinsida</taxon>
        <taxon>Perkinsidae</taxon>
        <taxon>Perkinsus</taxon>
    </lineage>
</organism>
<reference evidence="1 2" key="1">
    <citation type="submission" date="2020-04" db="EMBL/GenBank/DDBJ databases">
        <title>Perkinsus olseni comparative genomics.</title>
        <authorList>
            <person name="Bogema D.R."/>
        </authorList>
    </citation>
    <scope>NUCLEOTIDE SEQUENCE [LARGE SCALE GENOMIC DNA]</scope>
    <source>
        <strain evidence="1">ATCC PRA-205</strain>
    </source>
</reference>
<evidence type="ECO:0000313" key="1">
    <source>
        <dbReference type="EMBL" id="KAF4731802.1"/>
    </source>
</evidence>
<comment type="caution">
    <text evidence="1">The sequence shown here is derived from an EMBL/GenBank/DDBJ whole genome shotgun (WGS) entry which is preliminary data.</text>
</comment>
<protein>
    <submittedName>
        <fullName evidence="1">Uncharacterized protein</fullName>
    </submittedName>
</protein>
<sequence length="71" mass="7870">KALLTWAGFSISDDPESKWVGMQRTSMWSAVLEYVLSGFTSVKSFSKGFVELPEDLSYSYCGVAMKPTACF</sequence>
<feature type="non-terminal residue" evidence="1">
    <location>
        <position position="1"/>
    </location>
</feature>
<dbReference type="Proteomes" id="UP000574390">
    <property type="component" value="Unassembled WGS sequence"/>
</dbReference>
<proteinExistence type="predicted"/>
<dbReference type="AlphaFoldDB" id="A0A7J6SGW3"/>
<accession>A0A7J6SGW3</accession>
<evidence type="ECO:0000313" key="2">
    <source>
        <dbReference type="Proteomes" id="UP000574390"/>
    </source>
</evidence>
<gene>
    <name evidence="1" type="ORF">FOZ62_011218</name>
</gene>
<name>A0A7J6SGW3_PEROL</name>